<feature type="non-terminal residue" evidence="6">
    <location>
        <position position="298"/>
    </location>
</feature>
<accession>S8CST7</accession>
<dbReference type="Proteomes" id="UP000015453">
    <property type="component" value="Unassembled WGS sequence"/>
</dbReference>
<gene>
    <name evidence="6" type="ORF">M569_06823</name>
</gene>
<organism evidence="6 7">
    <name type="scientific">Genlisea aurea</name>
    <dbReference type="NCBI Taxonomy" id="192259"/>
    <lineage>
        <taxon>Eukaryota</taxon>
        <taxon>Viridiplantae</taxon>
        <taxon>Streptophyta</taxon>
        <taxon>Embryophyta</taxon>
        <taxon>Tracheophyta</taxon>
        <taxon>Spermatophyta</taxon>
        <taxon>Magnoliopsida</taxon>
        <taxon>eudicotyledons</taxon>
        <taxon>Gunneridae</taxon>
        <taxon>Pentapetalae</taxon>
        <taxon>asterids</taxon>
        <taxon>lamiids</taxon>
        <taxon>Lamiales</taxon>
        <taxon>Lentibulariaceae</taxon>
        <taxon>Genlisea</taxon>
    </lineage>
</organism>
<keyword evidence="7" id="KW-1185">Reference proteome</keyword>
<sequence>KFIVLHPPVPVHKSGGFGGGFAVSPRAWLAIFIIFFVFTFVLTFVTVRDVAGNRDSLTPVGADVFHFPKPVVEALIHYASENISYSAGRMTADEVRYVAGVLGRCAVPCNFLVFGLTYEMHLWNSLNHGGRTIFVDESAYLVSKIDERFPHFEAYDVHFSTKVGDLSDLIEYQRKEVAGECRPVQNLLFSDCKLAINDMPNHVYDVVWDVILVDGPRGYQADSPGRIASIFTAAVLARSKTGAAGTHVLVHEIGRELERVCSDEFLCRENLVEIRDSLAHFVVGKSNAGEISAGFCSN</sequence>
<dbReference type="GO" id="GO:0045492">
    <property type="term" value="P:xylan biosynthetic process"/>
    <property type="evidence" value="ECO:0007669"/>
    <property type="project" value="InterPro"/>
</dbReference>
<evidence type="ECO:0000256" key="1">
    <source>
        <dbReference type="ARBA" id="ARBA00004194"/>
    </source>
</evidence>
<keyword evidence="4 5" id="KW-0472">Membrane</keyword>
<dbReference type="InterPro" id="IPR006514">
    <property type="entry name" value="IRX15/GXM/AGM"/>
</dbReference>
<evidence type="ECO:0000256" key="2">
    <source>
        <dbReference type="ARBA" id="ARBA00022692"/>
    </source>
</evidence>
<feature type="transmembrane region" description="Helical" evidence="5">
    <location>
        <begin position="27"/>
        <end position="47"/>
    </location>
</feature>
<evidence type="ECO:0000256" key="4">
    <source>
        <dbReference type="ARBA" id="ARBA00023136"/>
    </source>
</evidence>
<comment type="subcellular location">
    <subcellularLocation>
        <location evidence="1">Golgi apparatus membrane</location>
        <topology evidence="1">Single-pass membrane protein</topology>
    </subcellularLocation>
</comment>
<keyword evidence="2 5" id="KW-0812">Transmembrane</keyword>
<dbReference type="PANTHER" id="PTHR31444">
    <property type="entry name" value="OS11G0490100 PROTEIN"/>
    <property type="match status" value="1"/>
</dbReference>
<keyword evidence="3 5" id="KW-1133">Transmembrane helix</keyword>
<evidence type="ECO:0000256" key="3">
    <source>
        <dbReference type="ARBA" id="ARBA00022989"/>
    </source>
</evidence>
<evidence type="ECO:0000256" key="5">
    <source>
        <dbReference type="SAM" id="Phobius"/>
    </source>
</evidence>
<evidence type="ECO:0000313" key="7">
    <source>
        <dbReference type="Proteomes" id="UP000015453"/>
    </source>
</evidence>
<feature type="non-terminal residue" evidence="6">
    <location>
        <position position="1"/>
    </location>
</feature>
<proteinExistence type="predicted"/>
<protein>
    <submittedName>
        <fullName evidence="6">Uncharacterized protein</fullName>
    </submittedName>
</protein>
<dbReference type="NCBIfam" id="TIGR01627">
    <property type="entry name" value="A_thal_3515"/>
    <property type="match status" value="1"/>
</dbReference>
<dbReference type="AlphaFoldDB" id="S8CST7"/>
<dbReference type="OrthoDB" id="1896682at2759"/>
<evidence type="ECO:0000313" key="6">
    <source>
        <dbReference type="EMBL" id="EPS67946.1"/>
    </source>
</evidence>
<comment type="caution">
    <text evidence="6">The sequence shown here is derived from an EMBL/GenBank/DDBJ whole genome shotgun (WGS) entry which is preliminary data.</text>
</comment>
<dbReference type="Pfam" id="PF21729">
    <property type="entry name" value="IRX15_IRX15L_GXM"/>
    <property type="match status" value="1"/>
</dbReference>
<dbReference type="GO" id="GO:0000139">
    <property type="term" value="C:Golgi membrane"/>
    <property type="evidence" value="ECO:0007669"/>
    <property type="project" value="UniProtKB-SubCell"/>
</dbReference>
<reference evidence="6 7" key="1">
    <citation type="journal article" date="2013" name="BMC Genomics">
        <title>The miniature genome of a carnivorous plant Genlisea aurea contains a low number of genes and short non-coding sequences.</title>
        <authorList>
            <person name="Leushkin E.V."/>
            <person name="Sutormin R.A."/>
            <person name="Nabieva E.R."/>
            <person name="Penin A.A."/>
            <person name="Kondrashov A.S."/>
            <person name="Logacheva M.D."/>
        </authorList>
    </citation>
    <scope>NUCLEOTIDE SEQUENCE [LARGE SCALE GENOMIC DNA]</scope>
</reference>
<name>S8CST7_9LAMI</name>
<dbReference type="EMBL" id="AUSU01002843">
    <property type="protein sequence ID" value="EPS67946.1"/>
    <property type="molecule type" value="Genomic_DNA"/>
</dbReference>